<dbReference type="InterPro" id="IPR000515">
    <property type="entry name" value="MetI-like"/>
</dbReference>
<keyword evidence="3" id="KW-0813">Transport</keyword>
<comment type="subcellular location">
    <subcellularLocation>
        <location evidence="1">Membrane</location>
        <topology evidence="1">Multi-pass membrane protein</topology>
    </subcellularLocation>
</comment>
<name>A0ABY7K2F4_9ACTN</name>
<feature type="domain" description="ABC transmembrane type-1" evidence="10">
    <location>
        <begin position="62"/>
        <end position="271"/>
    </location>
</feature>
<evidence type="ECO:0000256" key="2">
    <source>
        <dbReference type="ARBA" id="ARBA00011779"/>
    </source>
</evidence>
<feature type="transmembrane region" description="Helical" evidence="9">
    <location>
        <begin position="139"/>
        <end position="159"/>
    </location>
</feature>
<evidence type="ECO:0000259" key="10">
    <source>
        <dbReference type="PROSITE" id="PS50928"/>
    </source>
</evidence>
<evidence type="ECO:0000256" key="1">
    <source>
        <dbReference type="ARBA" id="ARBA00004141"/>
    </source>
</evidence>
<dbReference type="InterPro" id="IPR005667">
    <property type="entry name" value="Sulph_transpt2"/>
</dbReference>
<keyword evidence="12" id="KW-1185">Reference proteome</keyword>
<reference evidence="11" key="1">
    <citation type="submission" date="2022-05" db="EMBL/GenBank/DDBJ databases">
        <title>Jatrophihabitans sp. SB3-54 whole genome sequence.</title>
        <authorList>
            <person name="Suh M.K."/>
            <person name="Eom M.K."/>
            <person name="Kim J.S."/>
            <person name="Kim H.S."/>
            <person name="Do H.E."/>
            <person name="Shin Y.K."/>
            <person name="Lee J.-S."/>
        </authorList>
    </citation>
    <scope>NUCLEOTIDE SEQUENCE</scope>
    <source>
        <strain evidence="11">SB3-54</strain>
    </source>
</reference>
<evidence type="ECO:0000256" key="9">
    <source>
        <dbReference type="SAM" id="Phobius"/>
    </source>
</evidence>
<dbReference type="InterPro" id="IPR035906">
    <property type="entry name" value="MetI-like_sf"/>
</dbReference>
<protein>
    <submittedName>
        <fullName evidence="11">Sulfate ABC transporter permease subunit</fullName>
    </submittedName>
</protein>
<evidence type="ECO:0000313" key="12">
    <source>
        <dbReference type="Proteomes" id="UP001164693"/>
    </source>
</evidence>
<feature type="transmembrane region" description="Helical" evidence="9">
    <location>
        <begin position="20"/>
        <end position="42"/>
    </location>
</feature>
<accession>A0ABY7K2F4</accession>
<dbReference type="EMBL" id="CP097463">
    <property type="protein sequence ID" value="WAX57496.1"/>
    <property type="molecule type" value="Genomic_DNA"/>
</dbReference>
<keyword evidence="4 9" id="KW-0812">Transmembrane</keyword>
<feature type="transmembrane region" description="Helical" evidence="9">
    <location>
        <begin position="249"/>
        <end position="270"/>
    </location>
</feature>
<evidence type="ECO:0000256" key="8">
    <source>
        <dbReference type="ARBA" id="ARBA00025323"/>
    </source>
</evidence>
<feature type="transmembrane region" description="Helical" evidence="9">
    <location>
        <begin position="100"/>
        <end position="119"/>
    </location>
</feature>
<dbReference type="RefSeq" id="WP_269444037.1">
    <property type="nucleotide sequence ID" value="NZ_CP097463.1"/>
</dbReference>
<dbReference type="Pfam" id="PF00528">
    <property type="entry name" value="BPD_transp_1"/>
    <property type="match status" value="1"/>
</dbReference>
<feature type="transmembrane region" description="Helical" evidence="9">
    <location>
        <begin position="62"/>
        <end position="88"/>
    </location>
</feature>
<dbReference type="SUPFAM" id="SSF161098">
    <property type="entry name" value="MetI-like"/>
    <property type="match status" value="1"/>
</dbReference>
<evidence type="ECO:0000256" key="4">
    <source>
        <dbReference type="ARBA" id="ARBA00022692"/>
    </source>
</evidence>
<dbReference type="Proteomes" id="UP001164693">
    <property type="component" value="Chromosome"/>
</dbReference>
<comment type="subunit">
    <text evidence="2">The complex is composed of two ATP-binding proteins (CysA), two transmembrane proteins (CysT and CysW) and a solute-binding protein (CysP).</text>
</comment>
<gene>
    <name evidence="11" type="ORF">M6B22_01710</name>
</gene>
<dbReference type="Gene3D" id="1.10.3720.10">
    <property type="entry name" value="MetI-like"/>
    <property type="match status" value="1"/>
</dbReference>
<comment type="function">
    <text evidence="8">Part of the ABC transporter complex CysAWTP (TC 3.A.1.6.1) involved in sulfate/thiosulfate import. Probably responsible for the translocation of the substrate across the membrane.</text>
</comment>
<dbReference type="CDD" id="cd06261">
    <property type="entry name" value="TM_PBP2"/>
    <property type="match status" value="1"/>
</dbReference>
<evidence type="ECO:0000256" key="6">
    <source>
        <dbReference type="ARBA" id="ARBA00023032"/>
    </source>
</evidence>
<evidence type="ECO:0000256" key="5">
    <source>
        <dbReference type="ARBA" id="ARBA00022989"/>
    </source>
</evidence>
<keyword evidence="5 9" id="KW-1133">Transmembrane helix</keyword>
<evidence type="ECO:0000256" key="7">
    <source>
        <dbReference type="ARBA" id="ARBA00023136"/>
    </source>
</evidence>
<evidence type="ECO:0000313" key="11">
    <source>
        <dbReference type="EMBL" id="WAX57496.1"/>
    </source>
</evidence>
<dbReference type="PANTHER" id="PTHR30406:SF1">
    <property type="entry name" value="SULFATE TRANSPORT SYSTEM PERMEASE PROTEIN CYSW"/>
    <property type="match status" value="1"/>
</dbReference>
<proteinExistence type="predicted"/>
<keyword evidence="7 9" id="KW-0472">Membrane</keyword>
<sequence length="276" mass="29105">MAERSQTAAAPRRSRYALRALALGYVAILVALPVAVVLWRAFDEGVGQFCAAISSEQAVQAFRLTGLVAGVAVVINVLFGVGVALLLTRYRFAGKRLLNVVIDLPISVSPIVVGLALVLVYGPRNGWLGRPLADSGIEVIYAVPGMILATVFVSLPLVLREIVPVLQDEGMDAEHAARVLGASAVQRFVRITLPTIRWALAYGIVLSLARSIGEFGAVQVVSGNVSGAGQTQTATLLVNERVQQLVPGAYQVSVVLIAVAVVAIVAVSLLRPKELP</sequence>
<organism evidence="11 12">
    <name type="scientific">Jatrophihabitans cynanchi</name>
    <dbReference type="NCBI Taxonomy" id="2944128"/>
    <lineage>
        <taxon>Bacteria</taxon>
        <taxon>Bacillati</taxon>
        <taxon>Actinomycetota</taxon>
        <taxon>Actinomycetes</taxon>
        <taxon>Jatrophihabitantales</taxon>
        <taxon>Jatrophihabitantaceae</taxon>
        <taxon>Jatrophihabitans</taxon>
    </lineage>
</organism>
<keyword evidence="6" id="KW-0764">Sulfate transport</keyword>
<dbReference type="NCBIfam" id="TIGR00969">
    <property type="entry name" value="3a0106s02"/>
    <property type="match status" value="1"/>
</dbReference>
<evidence type="ECO:0000256" key="3">
    <source>
        <dbReference type="ARBA" id="ARBA00022448"/>
    </source>
</evidence>
<dbReference type="PROSITE" id="PS50928">
    <property type="entry name" value="ABC_TM1"/>
    <property type="match status" value="1"/>
</dbReference>
<dbReference type="PANTHER" id="PTHR30406">
    <property type="entry name" value="SULFATE TRANSPORT SYSTEM PERMEASE PROTEIN"/>
    <property type="match status" value="1"/>
</dbReference>